<dbReference type="Proteomes" id="UP000299102">
    <property type="component" value="Unassembled WGS sequence"/>
</dbReference>
<reference evidence="1 2" key="1">
    <citation type="journal article" date="2019" name="Commun. Biol.">
        <title>The bagworm genome reveals a unique fibroin gene that provides high tensile strength.</title>
        <authorList>
            <person name="Kono N."/>
            <person name="Nakamura H."/>
            <person name="Ohtoshi R."/>
            <person name="Tomita M."/>
            <person name="Numata K."/>
            <person name="Arakawa K."/>
        </authorList>
    </citation>
    <scope>NUCLEOTIDE SEQUENCE [LARGE SCALE GENOMIC DNA]</scope>
</reference>
<comment type="caution">
    <text evidence="1">The sequence shown here is derived from an EMBL/GenBank/DDBJ whole genome shotgun (WGS) entry which is preliminary data.</text>
</comment>
<sequence length="145" mass="15986">MGSYNIPTADPKLSPGRKCHFVVRQKLAEYCVCSNVAGADIAAIPIPDRSMFGPWSSLDPRFDAVTTRGVSHRAAHGLDLGARFPRSWECNNLFSRTKAARAAALHRAPRAGKPPRLGKMRADGARAVDSSHRRRLVQTRREALR</sequence>
<protein>
    <submittedName>
        <fullName evidence="1">Uncharacterized protein</fullName>
    </submittedName>
</protein>
<gene>
    <name evidence="1" type="ORF">EVAR_93771_1</name>
</gene>
<name>A0A4C1VC23_EUMVA</name>
<evidence type="ECO:0000313" key="2">
    <source>
        <dbReference type="Proteomes" id="UP000299102"/>
    </source>
</evidence>
<proteinExistence type="predicted"/>
<accession>A0A4C1VC23</accession>
<evidence type="ECO:0000313" key="1">
    <source>
        <dbReference type="EMBL" id="GBP36080.1"/>
    </source>
</evidence>
<dbReference type="AlphaFoldDB" id="A0A4C1VC23"/>
<dbReference type="EMBL" id="BGZK01000314">
    <property type="protein sequence ID" value="GBP36080.1"/>
    <property type="molecule type" value="Genomic_DNA"/>
</dbReference>
<organism evidence="1 2">
    <name type="scientific">Eumeta variegata</name>
    <name type="common">Bagworm moth</name>
    <name type="synonym">Eumeta japonica</name>
    <dbReference type="NCBI Taxonomy" id="151549"/>
    <lineage>
        <taxon>Eukaryota</taxon>
        <taxon>Metazoa</taxon>
        <taxon>Ecdysozoa</taxon>
        <taxon>Arthropoda</taxon>
        <taxon>Hexapoda</taxon>
        <taxon>Insecta</taxon>
        <taxon>Pterygota</taxon>
        <taxon>Neoptera</taxon>
        <taxon>Endopterygota</taxon>
        <taxon>Lepidoptera</taxon>
        <taxon>Glossata</taxon>
        <taxon>Ditrysia</taxon>
        <taxon>Tineoidea</taxon>
        <taxon>Psychidae</taxon>
        <taxon>Oiketicinae</taxon>
        <taxon>Eumeta</taxon>
    </lineage>
</organism>
<keyword evidence="2" id="KW-1185">Reference proteome</keyword>